<feature type="transmembrane region" description="Helical" evidence="1">
    <location>
        <begin position="82"/>
        <end position="106"/>
    </location>
</feature>
<evidence type="ECO:0000256" key="1">
    <source>
        <dbReference type="SAM" id="Phobius"/>
    </source>
</evidence>
<feature type="transmembrane region" description="Helical" evidence="1">
    <location>
        <begin position="126"/>
        <end position="146"/>
    </location>
</feature>
<proteinExistence type="predicted"/>
<keyword evidence="1" id="KW-0812">Transmembrane</keyword>
<accession>A0ABT9ID90</accession>
<feature type="domain" description="DUF1206" evidence="2">
    <location>
        <begin position="124"/>
        <end position="191"/>
    </location>
</feature>
<comment type="caution">
    <text evidence="3">The sequence shown here is derived from an EMBL/GenBank/DDBJ whole genome shotgun (WGS) entry which is preliminary data.</text>
</comment>
<feature type="domain" description="DUF1206" evidence="2">
    <location>
        <begin position="37"/>
        <end position="101"/>
    </location>
</feature>
<dbReference type="Proteomes" id="UP001233673">
    <property type="component" value="Unassembled WGS sequence"/>
</dbReference>
<feature type="transmembrane region" description="Helical" evidence="1">
    <location>
        <begin position="219"/>
        <end position="240"/>
    </location>
</feature>
<evidence type="ECO:0000313" key="4">
    <source>
        <dbReference type="Proteomes" id="UP001233673"/>
    </source>
</evidence>
<feature type="transmembrane region" description="Helical" evidence="1">
    <location>
        <begin position="30"/>
        <end position="54"/>
    </location>
</feature>
<feature type="domain" description="DUF1206" evidence="2">
    <location>
        <begin position="217"/>
        <end position="285"/>
    </location>
</feature>
<name>A0ABT9ID90_9ACTN</name>
<feature type="transmembrane region" description="Helical" evidence="1">
    <location>
        <begin position="260"/>
        <end position="281"/>
    </location>
</feature>
<dbReference type="InterPro" id="IPR009597">
    <property type="entry name" value="DUF1206"/>
</dbReference>
<keyword evidence="1" id="KW-0472">Membrane</keyword>
<protein>
    <submittedName>
        <fullName evidence="3">DUF1206 domain-containing protein</fullName>
    </submittedName>
</protein>
<dbReference type="RefSeq" id="WP_306000167.1">
    <property type="nucleotide sequence ID" value="NZ_JASNFN010000013.1"/>
</dbReference>
<keyword evidence="4" id="KW-1185">Reference proteome</keyword>
<feature type="transmembrane region" description="Helical" evidence="1">
    <location>
        <begin position="166"/>
        <end position="187"/>
    </location>
</feature>
<gene>
    <name evidence="3" type="ORF">QOZ88_12940</name>
</gene>
<reference evidence="4" key="1">
    <citation type="submission" date="2023-05" db="EMBL/GenBank/DDBJ databases">
        <title>Draft genome of Pseudofrankia sp. BMG5.37.</title>
        <authorList>
            <person name="Gtari M."/>
            <person name="Ghodhbane F."/>
            <person name="Sbissi I."/>
        </authorList>
    </citation>
    <scope>NUCLEOTIDE SEQUENCE [LARGE SCALE GENOMIC DNA]</scope>
    <source>
        <strain evidence="4">BMG 814</strain>
    </source>
</reference>
<evidence type="ECO:0000313" key="3">
    <source>
        <dbReference type="EMBL" id="MDP5183544.1"/>
    </source>
</evidence>
<evidence type="ECO:0000259" key="2">
    <source>
        <dbReference type="Pfam" id="PF06724"/>
    </source>
</evidence>
<dbReference type="Pfam" id="PF06724">
    <property type="entry name" value="DUF1206"/>
    <property type="match status" value="3"/>
</dbReference>
<keyword evidence="1" id="KW-1133">Transmembrane helix</keyword>
<dbReference type="EMBL" id="JASNFN010000013">
    <property type="protein sequence ID" value="MDP5183544.1"/>
    <property type="molecule type" value="Genomic_DNA"/>
</dbReference>
<organism evidence="3 4">
    <name type="scientific">Blastococcus carthaginiensis</name>
    <dbReference type="NCBI Taxonomy" id="3050034"/>
    <lineage>
        <taxon>Bacteria</taxon>
        <taxon>Bacillati</taxon>
        <taxon>Actinomycetota</taxon>
        <taxon>Actinomycetes</taxon>
        <taxon>Geodermatophilales</taxon>
        <taxon>Geodermatophilaceae</taxon>
        <taxon>Blastococcus</taxon>
    </lineage>
</organism>
<sequence>MSPPAPSVRALAHRLHDVVVRIRRVTDHPVLVHLARAGLIAYGAMHLLIAALAVRMAMGLRGADPDQTGALLTVAGGPGGRLLLVAIGLGMLSLAVWQAAEVLLWWHGLLDGEHRVRTAVVCAKCLAKGAVYGILGLTALLFALGFEYEADERLRELTEETLLIPGGAVLISAVAAGVVAVGIYTFVRGCTGGFMRDIDLPAAPDRWEPAIEVLGRIGYLAKGVAFALVGVLLWQAAASHDVSTATGLDGAMTAIAGVGAGPWLLGGVAAGFAAFGVYALARARYPDRDPSS</sequence>